<dbReference type="AlphaFoldDB" id="A0ABD4Z724"/>
<dbReference type="Proteomes" id="UP001529235">
    <property type="component" value="Unassembled WGS sequence"/>
</dbReference>
<evidence type="ECO:0000313" key="2">
    <source>
        <dbReference type="Proteomes" id="UP001529235"/>
    </source>
</evidence>
<dbReference type="EMBL" id="JASNVW010000004">
    <property type="protein sequence ID" value="MDK6029121.1"/>
    <property type="molecule type" value="Genomic_DNA"/>
</dbReference>
<evidence type="ECO:0000313" key="1">
    <source>
        <dbReference type="EMBL" id="MDK6029121.1"/>
    </source>
</evidence>
<dbReference type="RefSeq" id="WP_285274107.1">
    <property type="nucleotide sequence ID" value="NZ_JASNVW010000004.1"/>
</dbReference>
<protein>
    <submittedName>
        <fullName evidence="1">Uncharacterized protein</fullName>
    </submittedName>
</protein>
<accession>A0ABD4Z724</accession>
<keyword evidence="2" id="KW-1185">Reference proteome</keyword>
<proteinExistence type="predicted"/>
<sequence>MGSGLRDCVRSVLNGLMPGLVYVIEVYYKSSIDRVYESSLLRDFLRRFCGSDEVANTIFNIVSELVRERCLKS</sequence>
<reference evidence="1 2" key="1">
    <citation type="submission" date="2023-05" db="EMBL/GenBank/DDBJ databases">
        <title>A new hyperthermophilic archaea 'Ignisphaera cupida' sp. nov. and description of the family 'Ignisphaeraceae' fam. nov.</title>
        <authorList>
            <person name="Podosokorskaya O.A."/>
            <person name="Elcheninov A.G."/>
            <person name="Klukina A."/>
            <person name="Merkel A.Y."/>
        </authorList>
    </citation>
    <scope>NUCLEOTIDE SEQUENCE [LARGE SCALE GENOMIC DNA]</scope>
    <source>
        <strain evidence="1 2">4213-co</strain>
    </source>
</reference>
<comment type="caution">
    <text evidence="1">The sequence shown here is derived from an EMBL/GenBank/DDBJ whole genome shotgun (WGS) entry which is preliminary data.</text>
</comment>
<gene>
    <name evidence="1" type="ORF">QPL79_07075</name>
</gene>
<name>A0ABD4Z724_9CREN</name>
<organism evidence="1 2">
    <name type="scientific">Ignisphaera cupida</name>
    <dbReference type="NCBI Taxonomy" id="3050454"/>
    <lineage>
        <taxon>Archaea</taxon>
        <taxon>Thermoproteota</taxon>
        <taxon>Thermoprotei</taxon>
        <taxon>Desulfurococcales</taxon>
        <taxon>Desulfurococcaceae</taxon>
        <taxon>Ignisphaera</taxon>
    </lineage>
</organism>